<dbReference type="InterPro" id="IPR031807">
    <property type="entry name" value="HicB-like"/>
</dbReference>
<dbReference type="PANTHER" id="PTHR34504:SF2">
    <property type="entry name" value="UPF0150 PROTEIN SSL0259"/>
    <property type="match status" value="1"/>
</dbReference>
<comment type="caution">
    <text evidence="2">The sequence shown here is derived from an EMBL/GenBank/DDBJ whole genome shotgun (WGS) entry which is preliminary data.</text>
</comment>
<dbReference type="Gene3D" id="3.30.160.250">
    <property type="match status" value="1"/>
</dbReference>
<dbReference type="EMBL" id="MFCR01000008">
    <property type="protein sequence ID" value="OGE18861.1"/>
    <property type="molecule type" value="Genomic_DNA"/>
</dbReference>
<dbReference type="InterPro" id="IPR035069">
    <property type="entry name" value="TTHA1013/TTHA0281-like"/>
</dbReference>
<name>A0A1F5IR59_9BACT</name>
<reference evidence="2 3" key="1">
    <citation type="journal article" date="2016" name="Nat. Commun.">
        <title>Thousands of microbial genomes shed light on interconnected biogeochemical processes in an aquifer system.</title>
        <authorList>
            <person name="Anantharaman K."/>
            <person name="Brown C.T."/>
            <person name="Hug L.A."/>
            <person name="Sharon I."/>
            <person name="Castelle C.J."/>
            <person name="Probst A.J."/>
            <person name="Thomas B.C."/>
            <person name="Singh A."/>
            <person name="Wilkins M.J."/>
            <person name="Karaoz U."/>
            <person name="Brodie E.L."/>
            <person name="Williams K.H."/>
            <person name="Hubbard S.S."/>
            <person name="Banfield J.F."/>
        </authorList>
    </citation>
    <scope>NUCLEOTIDE SEQUENCE [LARGE SCALE GENOMIC DNA]</scope>
</reference>
<dbReference type="InterPro" id="IPR051404">
    <property type="entry name" value="TA_system_antitoxin"/>
</dbReference>
<evidence type="ECO:0000313" key="2">
    <source>
        <dbReference type="EMBL" id="OGE18861.1"/>
    </source>
</evidence>
<evidence type="ECO:0000313" key="3">
    <source>
        <dbReference type="Proteomes" id="UP000176336"/>
    </source>
</evidence>
<dbReference type="AlphaFoldDB" id="A0A1F5IR59"/>
<feature type="domain" description="HicB-like antitoxin of toxin-antitoxin system" evidence="1">
    <location>
        <begin position="12"/>
        <end position="69"/>
    </location>
</feature>
<dbReference type="Proteomes" id="UP000176336">
    <property type="component" value="Unassembled WGS sequence"/>
</dbReference>
<dbReference type="Pfam" id="PF15919">
    <property type="entry name" value="HicB_lk_antitox"/>
    <property type="match status" value="1"/>
</dbReference>
<gene>
    <name evidence="2" type="ORF">A2871_02630</name>
</gene>
<accession>A0A1F5IR59</accession>
<sequence>MNKSLSKKILEYTAIFEPAEEGGYVVSVPALPGCVTQGETFEEASAMVKDAIDGYLSVLKEEGEDIPQERPEVVITKVSVNNPASYL</sequence>
<organism evidence="2 3">
    <name type="scientific">Candidatus Daviesbacteria bacterium RIFCSPHIGHO2_01_FULL_41_23</name>
    <dbReference type="NCBI Taxonomy" id="1797764"/>
    <lineage>
        <taxon>Bacteria</taxon>
        <taxon>Candidatus Daviesiibacteriota</taxon>
    </lineage>
</organism>
<protein>
    <recommendedName>
        <fullName evidence="1">HicB-like antitoxin of toxin-antitoxin system domain-containing protein</fullName>
    </recommendedName>
</protein>
<evidence type="ECO:0000259" key="1">
    <source>
        <dbReference type="Pfam" id="PF15919"/>
    </source>
</evidence>
<dbReference type="PANTHER" id="PTHR34504">
    <property type="entry name" value="ANTITOXIN HICB"/>
    <property type="match status" value="1"/>
</dbReference>
<proteinExistence type="predicted"/>
<dbReference type="SUPFAM" id="SSF143100">
    <property type="entry name" value="TTHA1013/TTHA0281-like"/>
    <property type="match status" value="1"/>
</dbReference>